<name>I1BMZ8_RHIO9</name>
<evidence type="ECO:0000313" key="2">
    <source>
        <dbReference type="EMBL" id="EIE77578.1"/>
    </source>
</evidence>
<reference evidence="2 3" key="1">
    <citation type="journal article" date="2009" name="PLoS Genet.">
        <title>Genomic analysis of the basal lineage fungus Rhizopus oryzae reveals a whole-genome duplication.</title>
        <authorList>
            <person name="Ma L.-J."/>
            <person name="Ibrahim A.S."/>
            <person name="Skory C."/>
            <person name="Grabherr M.G."/>
            <person name="Burger G."/>
            <person name="Butler M."/>
            <person name="Elias M."/>
            <person name="Idnurm A."/>
            <person name="Lang B.F."/>
            <person name="Sone T."/>
            <person name="Abe A."/>
            <person name="Calvo S.E."/>
            <person name="Corrochano L.M."/>
            <person name="Engels R."/>
            <person name="Fu J."/>
            <person name="Hansberg W."/>
            <person name="Kim J.-M."/>
            <person name="Kodira C.D."/>
            <person name="Koehrsen M.J."/>
            <person name="Liu B."/>
            <person name="Miranda-Saavedra D."/>
            <person name="O'Leary S."/>
            <person name="Ortiz-Castellanos L."/>
            <person name="Poulter R."/>
            <person name="Rodriguez-Romero J."/>
            <person name="Ruiz-Herrera J."/>
            <person name="Shen Y.-Q."/>
            <person name="Zeng Q."/>
            <person name="Galagan J."/>
            <person name="Birren B.W."/>
            <person name="Cuomo C.A."/>
            <person name="Wickes B.L."/>
        </authorList>
    </citation>
    <scope>NUCLEOTIDE SEQUENCE [LARGE SCALE GENOMIC DNA]</scope>
    <source>
        <strain evidence="3">RA 99-880 / ATCC MYA-4621 / FGSC 9543 / NRRL 43880</strain>
    </source>
</reference>
<dbReference type="RefSeq" id="XP_067512974.1">
    <property type="nucleotide sequence ID" value="XM_067656873.1"/>
</dbReference>
<sequence>MSESGVNQKKQSKSLKNRSPMGTPNNRNESEVWTKDTESIYPYSPFPGTAHEKVLSNRYQILKEVVGYRVYGEIDDTIKTGLQAKQPFSKKVTTLKLVFVTLPMMVEIAALETTEMI</sequence>
<protein>
    <submittedName>
        <fullName evidence="2">Uncharacterized protein</fullName>
    </submittedName>
</protein>
<gene>
    <name evidence="2" type="ORF">RO3G_02282</name>
</gene>
<proteinExistence type="predicted"/>
<feature type="region of interest" description="Disordered" evidence="1">
    <location>
        <begin position="1"/>
        <end position="34"/>
    </location>
</feature>
<organism evidence="2 3">
    <name type="scientific">Rhizopus delemar (strain RA 99-880 / ATCC MYA-4621 / FGSC 9543 / NRRL 43880)</name>
    <name type="common">Mucormycosis agent</name>
    <name type="synonym">Rhizopus arrhizus var. delemar</name>
    <dbReference type="NCBI Taxonomy" id="246409"/>
    <lineage>
        <taxon>Eukaryota</taxon>
        <taxon>Fungi</taxon>
        <taxon>Fungi incertae sedis</taxon>
        <taxon>Mucoromycota</taxon>
        <taxon>Mucoromycotina</taxon>
        <taxon>Mucoromycetes</taxon>
        <taxon>Mucorales</taxon>
        <taxon>Mucorineae</taxon>
        <taxon>Rhizopodaceae</taxon>
        <taxon>Rhizopus</taxon>
    </lineage>
</organism>
<evidence type="ECO:0000256" key="1">
    <source>
        <dbReference type="SAM" id="MobiDB-lite"/>
    </source>
</evidence>
<dbReference type="EMBL" id="CH476733">
    <property type="protein sequence ID" value="EIE77578.1"/>
    <property type="molecule type" value="Genomic_DNA"/>
</dbReference>
<dbReference type="Proteomes" id="UP000009138">
    <property type="component" value="Unassembled WGS sequence"/>
</dbReference>
<accession>I1BMZ8</accession>
<keyword evidence="3" id="KW-1185">Reference proteome</keyword>
<dbReference type="AlphaFoldDB" id="I1BMZ8"/>
<dbReference type="GeneID" id="93609254"/>
<dbReference type="InParanoid" id="I1BMZ8"/>
<evidence type="ECO:0000313" key="3">
    <source>
        <dbReference type="Proteomes" id="UP000009138"/>
    </source>
</evidence>
<dbReference type="VEuPathDB" id="FungiDB:RO3G_02282"/>